<dbReference type="Gene3D" id="4.10.60.10">
    <property type="entry name" value="Zinc finger, CCHC-type"/>
    <property type="match status" value="1"/>
</dbReference>
<dbReference type="Pfam" id="PF00098">
    <property type="entry name" value="zf-CCHC"/>
    <property type="match status" value="1"/>
</dbReference>
<feature type="non-terminal residue" evidence="4">
    <location>
        <position position="1"/>
    </location>
</feature>
<dbReference type="Proteomes" id="UP001529510">
    <property type="component" value="Unassembled WGS sequence"/>
</dbReference>
<feature type="non-terminal residue" evidence="4">
    <location>
        <position position="230"/>
    </location>
</feature>
<dbReference type="InterPro" id="IPR001878">
    <property type="entry name" value="Znf_CCHC"/>
</dbReference>
<protein>
    <recommendedName>
        <fullName evidence="3">CCHC-type domain-containing protein</fullName>
    </recommendedName>
</protein>
<evidence type="ECO:0000259" key="3">
    <source>
        <dbReference type="PROSITE" id="PS50158"/>
    </source>
</evidence>
<feature type="compositionally biased region" description="Basic and acidic residues" evidence="2">
    <location>
        <begin position="99"/>
        <end position="118"/>
    </location>
</feature>
<comment type="caution">
    <text evidence="4">The sequence shown here is derived from an EMBL/GenBank/DDBJ whole genome shotgun (WGS) entry which is preliminary data.</text>
</comment>
<feature type="compositionally biased region" description="Acidic residues" evidence="2">
    <location>
        <begin position="183"/>
        <end position="193"/>
    </location>
</feature>
<dbReference type="SMART" id="SM00343">
    <property type="entry name" value="ZnF_C2HC"/>
    <property type="match status" value="1"/>
</dbReference>
<evidence type="ECO:0000256" key="1">
    <source>
        <dbReference type="PROSITE-ProRule" id="PRU00047"/>
    </source>
</evidence>
<proteinExistence type="predicted"/>
<dbReference type="SUPFAM" id="SSF57756">
    <property type="entry name" value="Retrovirus zinc finger-like domains"/>
    <property type="match status" value="1"/>
</dbReference>
<keyword evidence="1" id="KW-0862">Zinc</keyword>
<reference evidence="4 5" key="1">
    <citation type="submission" date="2024-05" db="EMBL/GenBank/DDBJ databases">
        <title>Genome sequencing and assembly of Indian major carp, Cirrhinus mrigala (Hamilton, 1822).</title>
        <authorList>
            <person name="Mohindra V."/>
            <person name="Chowdhury L.M."/>
            <person name="Lal K."/>
            <person name="Jena J.K."/>
        </authorList>
    </citation>
    <scope>NUCLEOTIDE SEQUENCE [LARGE SCALE GENOMIC DNA]</scope>
    <source>
        <strain evidence="4">CM1030</strain>
        <tissue evidence="4">Blood</tissue>
    </source>
</reference>
<dbReference type="InterPro" id="IPR036875">
    <property type="entry name" value="Znf_CCHC_sf"/>
</dbReference>
<sequence>QLHMILKNDTDELNLALKFRIEGFDYVIFATTETMKCYTCGKQGHIARLCPEQAASLQSEVQDGAQASSVKSKRAAASEIELENRAHQSNEELIVENIKGNEEMESREGKKSESRVSDTIEAEMSQSREANENSEIELDEEEVVTNEEIDIFKIPVVKRKAGKSEKGSKSKAFRKSQEAVKEDTDEASEDSSAEDSSVLSYGEAEILESVGHVVSGYSLERVQNFLSSTK</sequence>
<dbReference type="PROSITE" id="PS50158">
    <property type="entry name" value="ZF_CCHC"/>
    <property type="match status" value="1"/>
</dbReference>
<feature type="domain" description="CCHC-type" evidence="3">
    <location>
        <begin position="36"/>
        <end position="52"/>
    </location>
</feature>
<evidence type="ECO:0000256" key="2">
    <source>
        <dbReference type="SAM" id="MobiDB-lite"/>
    </source>
</evidence>
<keyword evidence="1" id="KW-0863">Zinc-finger</keyword>
<feature type="region of interest" description="Disordered" evidence="2">
    <location>
        <begin position="98"/>
        <end position="139"/>
    </location>
</feature>
<accession>A0ABD0MIZ0</accession>
<gene>
    <name evidence="4" type="ORF">M9458_054561</name>
</gene>
<keyword evidence="5" id="KW-1185">Reference proteome</keyword>
<feature type="region of interest" description="Disordered" evidence="2">
    <location>
        <begin position="160"/>
        <end position="198"/>
    </location>
</feature>
<dbReference type="AlphaFoldDB" id="A0ABD0MIZ0"/>
<keyword evidence="1" id="KW-0479">Metal-binding</keyword>
<name>A0ABD0MIZ0_CIRMR</name>
<dbReference type="EMBL" id="JAMKFB020000306">
    <property type="protein sequence ID" value="KAL0150134.1"/>
    <property type="molecule type" value="Genomic_DNA"/>
</dbReference>
<evidence type="ECO:0000313" key="5">
    <source>
        <dbReference type="Proteomes" id="UP001529510"/>
    </source>
</evidence>
<dbReference type="GO" id="GO:0008270">
    <property type="term" value="F:zinc ion binding"/>
    <property type="evidence" value="ECO:0007669"/>
    <property type="project" value="UniProtKB-KW"/>
</dbReference>
<organism evidence="4 5">
    <name type="scientific">Cirrhinus mrigala</name>
    <name type="common">Mrigala</name>
    <dbReference type="NCBI Taxonomy" id="683832"/>
    <lineage>
        <taxon>Eukaryota</taxon>
        <taxon>Metazoa</taxon>
        <taxon>Chordata</taxon>
        <taxon>Craniata</taxon>
        <taxon>Vertebrata</taxon>
        <taxon>Euteleostomi</taxon>
        <taxon>Actinopterygii</taxon>
        <taxon>Neopterygii</taxon>
        <taxon>Teleostei</taxon>
        <taxon>Ostariophysi</taxon>
        <taxon>Cypriniformes</taxon>
        <taxon>Cyprinidae</taxon>
        <taxon>Labeoninae</taxon>
        <taxon>Labeonini</taxon>
        <taxon>Cirrhinus</taxon>
    </lineage>
</organism>
<evidence type="ECO:0000313" key="4">
    <source>
        <dbReference type="EMBL" id="KAL0150134.1"/>
    </source>
</evidence>